<dbReference type="InterPro" id="IPR000182">
    <property type="entry name" value="GNAT_dom"/>
</dbReference>
<dbReference type="InterPro" id="IPR016181">
    <property type="entry name" value="Acyl_CoA_acyltransferase"/>
</dbReference>
<dbReference type="EMBL" id="BRZC01000001">
    <property type="protein sequence ID" value="GLC83451.1"/>
    <property type="molecule type" value="Genomic_DNA"/>
</dbReference>
<evidence type="ECO:0000259" key="1">
    <source>
        <dbReference type="PROSITE" id="PS51186"/>
    </source>
</evidence>
<evidence type="ECO:0000313" key="2">
    <source>
        <dbReference type="EMBL" id="GLC83451.1"/>
    </source>
</evidence>
<proteinExistence type="predicted"/>
<feature type="domain" description="N-acetyltransferase" evidence="1">
    <location>
        <begin position="19"/>
        <end position="185"/>
    </location>
</feature>
<dbReference type="PANTHER" id="PTHR43792">
    <property type="entry name" value="GNAT FAMILY, PUTATIVE (AFU_ORTHOLOGUE AFUA_3G00765)-RELATED-RELATED"/>
    <property type="match status" value="1"/>
</dbReference>
<dbReference type="Proteomes" id="UP001165068">
    <property type="component" value="Unassembled WGS sequence"/>
</dbReference>
<comment type="caution">
    <text evidence="2">The sequence shown here is derived from an EMBL/GenBank/DDBJ whole genome shotgun (WGS) entry which is preliminary data.</text>
</comment>
<sequence>MSETARTVEPMDETRTDRLTLRPPTDADVDPIHRIYSDPKVWQHYPSLRHTERSTTERMVARWRAGWENVGLASWIVRLRDTGEVIGNGGCTLIGAGSEPSDAAVWNLGYRIAAEQHGHGYATELSRAGLDAARALRPETPVIAYLVEHNRASAAVAEKVGLELVHRAPDAGNPDPDVLRLVYADRALTDAQLATALH</sequence>
<organism evidence="2 3">
    <name type="scientific">Microbacterium arabinogalactanolyticum</name>
    <dbReference type="NCBI Taxonomy" id="69365"/>
    <lineage>
        <taxon>Bacteria</taxon>
        <taxon>Bacillati</taxon>
        <taxon>Actinomycetota</taxon>
        <taxon>Actinomycetes</taxon>
        <taxon>Micrococcales</taxon>
        <taxon>Microbacteriaceae</taxon>
        <taxon>Microbacterium</taxon>
    </lineage>
</organism>
<keyword evidence="3" id="KW-1185">Reference proteome</keyword>
<dbReference type="InterPro" id="IPR051531">
    <property type="entry name" value="N-acetyltransferase"/>
</dbReference>
<name>A0ABQ5NCH1_9MICO</name>
<reference evidence="2" key="1">
    <citation type="submission" date="2022-08" db="EMBL/GenBank/DDBJ databases">
        <title>Draft genome sequence of Microbacterium arabinogalactanolyticum JCM 9171.</title>
        <authorList>
            <person name="Fujita K."/>
            <person name="Ishiwata A."/>
            <person name="Fushinobu S."/>
        </authorList>
    </citation>
    <scope>NUCLEOTIDE SEQUENCE</scope>
    <source>
        <strain evidence="2">JCM 9171</strain>
    </source>
</reference>
<evidence type="ECO:0000313" key="3">
    <source>
        <dbReference type="Proteomes" id="UP001165068"/>
    </source>
</evidence>
<dbReference type="PANTHER" id="PTHR43792:SF1">
    <property type="entry name" value="N-ACETYLTRANSFERASE DOMAIN-CONTAINING PROTEIN"/>
    <property type="match status" value="1"/>
</dbReference>
<dbReference type="Gene3D" id="3.40.630.30">
    <property type="match status" value="1"/>
</dbReference>
<protein>
    <submittedName>
        <fullName evidence="2">Acetyltransferase</fullName>
    </submittedName>
</protein>
<dbReference type="SUPFAM" id="SSF55729">
    <property type="entry name" value="Acyl-CoA N-acyltransferases (Nat)"/>
    <property type="match status" value="1"/>
</dbReference>
<gene>
    <name evidence="2" type="ORF">MIAR_00390</name>
</gene>
<accession>A0ABQ5NCH1</accession>
<dbReference type="Pfam" id="PF13302">
    <property type="entry name" value="Acetyltransf_3"/>
    <property type="match status" value="1"/>
</dbReference>
<dbReference type="PROSITE" id="PS51186">
    <property type="entry name" value="GNAT"/>
    <property type="match status" value="1"/>
</dbReference>